<comment type="similarity">
    <text evidence="6">Belongs to the ABC-4 integral membrane protein family.</text>
</comment>
<feature type="transmembrane region" description="Helical" evidence="7">
    <location>
        <begin position="784"/>
        <end position="807"/>
    </location>
</feature>
<gene>
    <name evidence="10" type="ORF">KQI86_12660</name>
</gene>
<evidence type="ECO:0000259" key="9">
    <source>
        <dbReference type="Pfam" id="PF12704"/>
    </source>
</evidence>
<dbReference type="PANTHER" id="PTHR30572:SF4">
    <property type="entry name" value="ABC TRANSPORTER PERMEASE YTRF"/>
    <property type="match status" value="1"/>
</dbReference>
<dbReference type="InterPro" id="IPR003838">
    <property type="entry name" value="ABC3_permease_C"/>
</dbReference>
<feature type="domain" description="MacB-like periplasmic core" evidence="9">
    <location>
        <begin position="19"/>
        <end position="244"/>
    </location>
</feature>
<evidence type="ECO:0000313" key="10">
    <source>
        <dbReference type="EMBL" id="MBU5485188.1"/>
    </source>
</evidence>
<feature type="transmembrane region" description="Helical" evidence="7">
    <location>
        <begin position="330"/>
        <end position="356"/>
    </location>
</feature>
<dbReference type="RefSeq" id="WP_216439752.1">
    <property type="nucleotide sequence ID" value="NZ_JAHLQF010000003.1"/>
</dbReference>
<keyword evidence="11" id="KW-1185">Reference proteome</keyword>
<dbReference type="EMBL" id="JAHLQF010000003">
    <property type="protein sequence ID" value="MBU5485188.1"/>
    <property type="molecule type" value="Genomic_DNA"/>
</dbReference>
<evidence type="ECO:0000256" key="3">
    <source>
        <dbReference type="ARBA" id="ARBA00022692"/>
    </source>
</evidence>
<keyword evidence="4 7" id="KW-1133">Transmembrane helix</keyword>
<keyword evidence="2" id="KW-1003">Cell membrane</keyword>
<evidence type="ECO:0000256" key="1">
    <source>
        <dbReference type="ARBA" id="ARBA00004651"/>
    </source>
</evidence>
<feature type="transmembrane region" description="Helical" evidence="7">
    <location>
        <begin position="827"/>
        <end position="847"/>
    </location>
</feature>
<dbReference type="Proteomes" id="UP000726170">
    <property type="component" value="Unassembled WGS sequence"/>
</dbReference>
<comment type="subcellular location">
    <subcellularLocation>
        <location evidence="1">Cell membrane</location>
        <topology evidence="1">Multi-pass membrane protein</topology>
    </subcellularLocation>
</comment>
<keyword evidence="5 7" id="KW-0472">Membrane</keyword>
<feature type="transmembrane region" description="Helical" evidence="7">
    <location>
        <begin position="731"/>
        <end position="752"/>
    </location>
</feature>
<dbReference type="Pfam" id="PF02687">
    <property type="entry name" value="FtsX"/>
    <property type="match status" value="2"/>
</dbReference>
<feature type="domain" description="ABC3 transporter permease C-terminal" evidence="8">
    <location>
        <begin position="281"/>
        <end position="405"/>
    </location>
</feature>
<feature type="transmembrane region" description="Helical" evidence="7">
    <location>
        <begin position="451"/>
        <end position="471"/>
    </location>
</feature>
<keyword evidence="3 7" id="KW-0812">Transmembrane</keyword>
<dbReference type="PANTHER" id="PTHR30572">
    <property type="entry name" value="MEMBRANE COMPONENT OF TRANSPORTER-RELATED"/>
    <property type="match status" value="1"/>
</dbReference>
<sequence>MNIFNKVTLQGMKKSRTRTIVTVIGVILSAAMITAVATFGTSLLNFLVNGSIMKYGGWHVEFLDVDSSFVQERTHDDGVANTAAFENIGYATLDGGKSPEKPYLFIAGFSEEAFDTLPISLISGRLPENSGEILVPAHVAAKGGVKFAVGDKLSLAVGSRMDGNKNLGQHDPYISGSKPGKVKETLVPKAERTYTVVGICERPGFEEHSAPGYTLITKADAQDQADSFSIFVTLKNPRQVKAYESSTAGAGAYVFNDYVLRFMGVSDNKLFNTLLYTVGGILVAIIMVGSIFLIYNSFNISLNERTRQFGILSSVGATARQLRNSVLFEGLCIGAIGIPIGVMVGIGSIGLVIPIVAGNFGNILHSTVPLTLSVSVPAIVAAAAVSLVTILISAYIPARKAANTPVMESIRQTNEVKTESKAVKTSKLAQRIYGLEGTLALKNFKRNKKRYRSIVLSLTLSVVLFVSGSAFGTTLKRLSEQYVVDMDYDIIFATQDMDDSEMLPLYDKLKTADGVYESSYQAIFAYSCTVKASDFSDRYREYAGYTAPDETVHLPMDIQFIEDSEYLRFIKELGLSAEEYTGQDAKMIACAKQRVDKKDGPSEVLDMFASPSMTFSVAPKTNDKPLMEQGQSINITFVDTYPVDPPLKQSSEPEQNPCVFMVVAPYSLKEKFETSDTYADIGLGFLSKNPSQSVAEMEAMIQGAGITSAYTLYNVYEILEQYHSMTFVIDVFTYVFVIMISLIAVANVFNTISTNIRLRRRELAMLRSVGMSDRDFNKMMNFECIFYGMRTLLFGLPIAGIISWLIYEGLVTAEGMDNFDFVFPWGSMAISVFSVLFIVFITMLYAISKIKKENIIDALRDDMT</sequence>
<feature type="transmembrane region" description="Helical" evidence="7">
    <location>
        <begin position="20"/>
        <end position="44"/>
    </location>
</feature>
<protein>
    <submittedName>
        <fullName evidence="10">ABC transporter permease</fullName>
    </submittedName>
</protein>
<comment type="caution">
    <text evidence="10">The sequence shown here is derived from an EMBL/GenBank/DDBJ whole genome shotgun (WGS) entry which is preliminary data.</text>
</comment>
<dbReference type="InterPro" id="IPR050250">
    <property type="entry name" value="Macrolide_Exporter_MacB"/>
</dbReference>
<evidence type="ECO:0000259" key="8">
    <source>
        <dbReference type="Pfam" id="PF02687"/>
    </source>
</evidence>
<feature type="domain" description="ABC3 transporter permease C-terminal" evidence="8">
    <location>
        <begin position="735"/>
        <end position="855"/>
    </location>
</feature>
<dbReference type="InterPro" id="IPR025857">
    <property type="entry name" value="MacB_PCD"/>
</dbReference>
<evidence type="ECO:0000256" key="7">
    <source>
        <dbReference type="SAM" id="Phobius"/>
    </source>
</evidence>
<name>A0ABS6EJG0_9CLOT</name>
<feature type="transmembrane region" description="Helical" evidence="7">
    <location>
        <begin position="376"/>
        <end position="398"/>
    </location>
</feature>
<proteinExistence type="inferred from homology"/>
<accession>A0ABS6EJG0</accession>
<evidence type="ECO:0000256" key="4">
    <source>
        <dbReference type="ARBA" id="ARBA00022989"/>
    </source>
</evidence>
<evidence type="ECO:0000256" key="2">
    <source>
        <dbReference type="ARBA" id="ARBA00022475"/>
    </source>
</evidence>
<evidence type="ECO:0000256" key="5">
    <source>
        <dbReference type="ARBA" id="ARBA00023136"/>
    </source>
</evidence>
<dbReference type="Pfam" id="PF12704">
    <property type="entry name" value="MacB_PCD"/>
    <property type="match status" value="1"/>
</dbReference>
<evidence type="ECO:0000256" key="6">
    <source>
        <dbReference type="ARBA" id="ARBA00038076"/>
    </source>
</evidence>
<evidence type="ECO:0000313" key="11">
    <source>
        <dbReference type="Proteomes" id="UP000726170"/>
    </source>
</evidence>
<organism evidence="10 11">
    <name type="scientific">Clostridium mobile</name>
    <dbReference type="NCBI Taxonomy" id="2841512"/>
    <lineage>
        <taxon>Bacteria</taxon>
        <taxon>Bacillati</taxon>
        <taxon>Bacillota</taxon>
        <taxon>Clostridia</taxon>
        <taxon>Eubacteriales</taxon>
        <taxon>Clostridiaceae</taxon>
        <taxon>Clostridium</taxon>
    </lineage>
</organism>
<feature type="transmembrane region" description="Helical" evidence="7">
    <location>
        <begin position="274"/>
        <end position="295"/>
    </location>
</feature>
<reference evidence="10 11" key="1">
    <citation type="submission" date="2021-06" db="EMBL/GenBank/DDBJ databases">
        <authorList>
            <person name="Sun Q."/>
            <person name="Li D."/>
        </authorList>
    </citation>
    <scope>NUCLEOTIDE SEQUENCE [LARGE SCALE GENOMIC DNA]</scope>
    <source>
        <strain evidence="10 11">MSJ-11</strain>
    </source>
</reference>